<keyword evidence="5" id="KW-1185">Reference proteome</keyword>
<organism evidence="4 5">
    <name type="scientific">Phytoactinopolyspora alkaliphila</name>
    <dbReference type="NCBI Taxonomy" id="1783498"/>
    <lineage>
        <taxon>Bacteria</taxon>
        <taxon>Bacillati</taxon>
        <taxon>Actinomycetota</taxon>
        <taxon>Actinomycetes</taxon>
        <taxon>Jiangellales</taxon>
        <taxon>Jiangellaceae</taxon>
        <taxon>Phytoactinopolyspora</taxon>
    </lineage>
</organism>
<sequence length="117" mass="13052">MSNEVTVAIIGLIGVLITAVLGWMNGRTRSEVRATRKVAAEARAFAEPTGNGFAEHMRQALDRIENGNAELRRDIGGLRAENRADRENSDRVHAELRQADRDLHQRITDHLQRGDPT</sequence>
<feature type="transmembrane region" description="Helical" evidence="3">
    <location>
        <begin position="6"/>
        <end position="26"/>
    </location>
</feature>
<feature type="region of interest" description="Disordered" evidence="2">
    <location>
        <begin position="97"/>
        <end position="117"/>
    </location>
</feature>
<keyword evidence="1" id="KW-0175">Coiled coil</keyword>
<dbReference type="EMBL" id="JAAGOB010000007">
    <property type="protein sequence ID" value="NED96438.1"/>
    <property type="molecule type" value="Genomic_DNA"/>
</dbReference>
<evidence type="ECO:0000313" key="5">
    <source>
        <dbReference type="Proteomes" id="UP000469185"/>
    </source>
</evidence>
<dbReference type="RefSeq" id="WP_163819227.1">
    <property type="nucleotide sequence ID" value="NZ_JAAGOB010000007.1"/>
</dbReference>
<keyword evidence="3" id="KW-0812">Transmembrane</keyword>
<keyword evidence="3" id="KW-0472">Membrane</keyword>
<name>A0A6N9YNM4_9ACTN</name>
<protein>
    <recommendedName>
        <fullName evidence="6">DUF2746 domain-containing protein</fullName>
    </recommendedName>
</protein>
<evidence type="ECO:0000256" key="2">
    <source>
        <dbReference type="SAM" id="MobiDB-lite"/>
    </source>
</evidence>
<evidence type="ECO:0000313" key="4">
    <source>
        <dbReference type="EMBL" id="NED96438.1"/>
    </source>
</evidence>
<reference evidence="4 5" key="1">
    <citation type="submission" date="2020-02" db="EMBL/GenBank/DDBJ databases">
        <authorList>
            <person name="Li X.-J."/>
            <person name="Feng X.-M."/>
        </authorList>
    </citation>
    <scope>NUCLEOTIDE SEQUENCE [LARGE SCALE GENOMIC DNA]</scope>
    <source>
        <strain evidence="4 5">CGMCC 4.7225</strain>
    </source>
</reference>
<accession>A0A6N9YNM4</accession>
<dbReference type="AlphaFoldDB" id="A0A6N9YNM4"/>
<keyword evidence="3" id="KW-1133">Transmembrane helix</keyword>
<feature type="coiled-coil region" evidence="1">
    <location>
        <begin position="54"/>
        <end position="81"/>
    </location>
</feature>
<evidence type="ECO:0000256" key="1">
    <source>
        <dbReference type="SAM" id="Coils"/>
    </source>
</evidence>
<comment type="caution">
    <text evidence="4">The sequence shown here is derived from an EMBL/GenBank/DDBJ whole genome shotgun (WGS) entry which is preliminary data.</text>
</comment>
<evidence type="ECO:0000256" key="3">
    <source>
        <dbReference type="SAM" id="Phobius"/>
    </source>
</evidence>
<gene>
    <name evidence="4" type="ORF">G1H11_14100</name>
</gene>
<dbReference type="Proteomes" id="UP000469185">
    <property type="component" value="Unassembled WGS sequence"/>
</dbReference>
<evidence type="ECO:0008006" key="6">
    <source>
        <dbReference type="Google" id="ProtNLM"/>
    </source>
</evidence>
<proteinExistence type="predicted"/>